<name>A0A841IZZ2_9ACTN</name>
<dbReference type="Proteomes" id="UP000536604">
    <property type="component" value="Unassembled WGS sequence"/>
</dbReference>
<evidence type="ECO:0000256" key="3">
    <source>
        <dbReference type="ARBA" id="ARBA00023270"/>
    </source>
</evidence>
<dbReference type="PIRSF" id="PIRSF001365">
    <property type="entry name" value="DHDPS"/>
    <property type="match status" value="1"/>
</dbReference>
<dbReference type="InterPro" id="IPR002220">
    <property type="entry name" value="DapA-like"/>
</dbReference>
<dbReference type="EMBL" id="JACHJO010000012">
    <property type="protein sequence ID" value="MBB6121828.1"/>
    <property type="molecule type" value="Genomic_DNA"/>
</dbReference>
<accession>A0A841IZZ2</accession>
<dbReference type="SMART" id="SM01130">
    <property type="entry name" value="DHDPS"/>
    <property type="match status" value="1"/>
</dbReference>
<dbReference type="InterPro" id="IPR013785">
    <property type="entry name" value="Aldolase_TIM"/>
</dbReference>
<dbReference type="Pfam" id="PF00701">
    <property type="entry name" value="DHDPS"/>
    <property type="match status" value="1"/>
</dbReference>
<dbReference type="EC" id="4.3.3.7" evidence="7"/>
<sequence length="289" mass="29793">MPASAKVITALPTPFLANEYLDPAGAAELFTAVRDKGVDGVFVAGTTGEFTALDDEERLETIRTALEVFGPEGVYAHVGAAAPRQAEGLVRRAVEAGAVRLAAITPYFLPAPEDALLRYYERLVAAAGDAEVYAYLFRLRSTTPAAPSVLDRLAGIGVRGVKISGESDASVAAYLAAAPRGFSVLSGNDIAFEEFVRAGGAGVVSGVSSVFPRPFVAMRDALNSGDAEGVRAAQPLIERAVAAVRAGSIPHLKAGLALQGLAAGPARVSEGSVSEADLEVLRETAEALA</sequence>
<evidence type="ECO:0000256" key="6">
    <source>
        <dbReference type="PIRSR" id="PIRSR001365-2"/>
    </source>
</evidence>
<dbReference type="PRINTS" id="PR00146">
    <property type="entry name" value="DHPICSNTHASE"/>
</dbReference>
<dbReference type="PROSITE" id="PS00665">
    <property type="entry name" value="DHDPS_1"/>
    <property type="match status" value="1"/>
</dbReference>
<evidence type="ECO:0000313" key="8">
    <source>
        <dbReference type="Proteomes" id="UP000536604"/>
    </source>
</evidence>
<dbReference type="PANTHER" id="PTHR12128:SF66">
    <property type="entry name" value="4-HYDROXY-2-OXOGLUTARATE ALDOLASE, MITOCHONDRIAL"/>
    <property type="match status" value="1"/>
</dbReference>
<evidence type="ECO:0000256" key="1">
    <source>
        <dbReference type="ARBA" id="ARBA00007592"/>
    </source>
</evidence>
<gene>
    <name evidence="7" type="ORF">FHS13_003807</name>
</gene>
<feature type="binding site" evidence="6">
    <location>
        <position position="47"/>
    </location>
    <ligand>
        <name>pyruvate</name>
        <dbReference type="ChEBI" id="CHEBI:15361"/>
    </ligand>
</feature>
<dbReference type="InterPro" id="IPR020624">
    <property type="entry name" value="Schiff_base-form_aldolases_CS"/>
</dbReference>
<dbReference type="RefSeq" id="WP_184293276.1">
    <property type="nucleotide sequence ID" value="NZ_JACHJO010000012.1"/>
</dbReference>
<dbReference type="SUPFAM" id="SSF51569">
    <property type="entry name" value="Aldolase"/>
    <property type="match status" value="1"/>
</dbReference>
<comment type="similarity">
    <text evidence="1 4">Belongs to the DapA family.</text>
</comment>
<feature type="active site" description="Schiff-base intermediate with substrate" evidence="5">
    <location>
        <position position="162"/>
    </location>
</feature>
<keyword evidence="2 4" id="KW-0456">Lyase</keyword>
<proteinExistence type="inferred from homology"/>
<dbReference type="CDD" id="cd00408">
    <property type="entry name" value="DHDPS-like"/>
    <property type="match status" value="1"/>
</dbReference>
<evidence type="ECO:0000256" key="5">
    <source>
        <dbReference type="PIRSR" id="PIRSR001365-1"/>
    </source>
</evidence>
<feature type="active site" description="Proton donor/acceptor" evidence="5">
    <location>
        <position position="135"/>
    </location>
</feature>
<reference evidence="7 8" key="1">
    <citation type="submission" date="2020-08" db="EMBL/GenBank/DDBJ databases">
        <title>Genomic Encyclopedia of Type Strains, Phase III (KMG-III): the genomes of soil and plant-associated and newly described type strains.</title>
        <authorList>
            <person name="Whitman W."/>
        </authorList>
    </citation>
    <scope>NUCLEOTIDE SEQUENCE [LARGE SCALE GENOMIC DNA]</scope>
    <source>
        <strain evidence="7 8">CECT 8712</strain>
    </source>
</reference>
<keyword evidence="3" id="KW-0704">Schiff base</keyword>
<keyword evidence="8" id="KW-1185">Reference proteome</keyword>
<evidence type="ECO:0000256" key="4">
    <source>
        <dbReference type="PIRNR" id="PIRNR001365"/>
    </source>
</evidence>
<feature type="binding site" evidence="6">
    <location>
        <position position="204"/>
    </location>
    <ligand>
        <name>pyruvate</name>
        <dbReference type="ChEBI" id="CHEBI:15361"/>
    </ligand>
</feature>
<dbReference type="AlphaFoldDB" id="A0A841IZZ2"/>
<evidence type="ECO:0000256" key="2">
    <source>
        <dbReference type="ARBA" id="ARBA00023239"/>
    </source>
</evidence>
<protein>
    <submittedName>
        <fullName evidence="7">4-hydroxy-tetrahydrodipicolinate synthase</fullName>
        <ecNumber evidence="7">4.3.3.7</ecNumber>
    </submittedName>
</protein>
<dbReference type="GO" id="GO:0008840">
    <property type="term" value="F:4-hydroxy-tetrahydrodipicolinate synthase activity"/>
    <property type="evidence" value="ECO:0007669"/>
    <property type="project" value="UniProtKB-EC"/>
</dbReference>
<organism evidence="7 8">
    <name type="scientific">Nocardiopsis algeriensis</name>
    <dbReference type="NCBI Taxonomy" id="1478215"/>
    <lineage>
        <taxon>Bacteria</taxon>
        <taxon>Bacillati</taxon>
        <taxon>Actinomycetota</taxon>
        <taxon>Actinomycetes</taxon>
        <taxon>Streptosporangiales</taxon>
        <taxon>Nocardiopsidaceae</taxon>
        <taxon>Nocardiopsis</taxon>
    </lineage>
</organism>
<comment type="caution">
    <text evidence="7">The sequence shown here is derived from an EMBL/GenBank/DDBJ whole genome shotgun (WGS) entry which is preliminary data.</text>
</comment>
<evidence type="ECO:0000313" key="7">
    <source>
        <dbReference type="EMBL" id="MBB6121828.1"/>
    </source>
</evidence>
<dbReference type="Gene3D" id="3.20.20.70">
    <property type="entry name" value="Aldolase class I"/>
    <property type="match status" value="1"/>
</dbReference>
<dbReference type="PANTHER" id="PTHR12128">
    <property type="entry name" value="DIHYDRODIPICOLINATE SYNTHASE"/>
    <property type="match status" value="1"/>
</dbReference>